<proteinExistence type="predicted"/>
<evidence type="ECO:0000313" key="3">
    <source>
        <dbReference type="Proteomes" id="UP000767446"/>
    </source>
</evidence>
<dbReference type="Proteomes" id="UP000767446">
    <property type="component" value="Unassembled WGS sequence"/>
</dbReference>
<reference evidence="2" key="1">
    <citation type="submission" date="2021-02" db="EMBL/GenBank/DDBJ databases">
        <title>Metagenome analyses of Stigonema ocellatum DSM 106950, Chlorogloea purpurea SAG 13.99 and Gomphosphaeria aponina DSM 107014.</title>
        <authorList>
            <person name="Marter P."/>
            <person name="Huang S."/>
        </authorList>
    </citation>
    <scope>NUCLEOTIDE SEQUENCE</scope>
    <source>
        <strain evidence="2">JP213</strain>
    </source>
</reference>
<sequence>MRLDEAVEFAENPEPRCPCVLLLDVSTSMSGEKINALNEGLRLFEADLNQDELAKKRVEIAILTFDTRVKVVQEFVTADQFAAPKLKGNGTTSMGEAINQALDLIQIRKQVYKENGVEYYRPWVFMITDGAPTDNVEEGMRRIKFEEEKKRVAFFAVGVQGADMNKLAEIVVRTPLKLKGLSFKELFQWLSASIQGVSHSQVGEQVPLKPPTGWAEV</sequence>
<gene>
    <name evidence="2" type="ORF">DSM107014_14165</name>
</gene>
<dbReference type="InterPro" id="IPR011392">
    <property type="entry name" value="Tellurite-R_TerY"/>
</dbReference>
<dbReference type="SMART" id="SM00327">
    <property type="entry name" value="VWA"/>
    <property type="match status" value="1"/>
</dbReference>
<dbReference type="InterPro" id="IPR002035">
    <property type="entry name" value="VWF_A"/>
</dbReference>
<comment type="caution">
    <text evidence="2">The sequence shown here is derived from an EMBL/GenBank/DDBJ whole genome shotgun (WGS) entry which is preliminary data.</text>
</comment>
<dbReference type="EMBL" id="JADQBC010000102">
    <property type="protein sequence ID" value="MBR8829021.1"/>
    <property type="molecule type" value="Genomic_DNA"/>
</dbReference>
<dbReference type="InterPro" id="IPR036465">
    <property type="entry name" value="vWFA_dom_sf"/>
</dbReference>
<organism evidence="2 3">
    <name type="scientific">Gomphosphaeria aponina SAG 52.96 = DSM 107014</name>
    <dbReference type="NCBI Taxonomy" id="1521640"/>
    <lineage>
        <taxon>Bacteria</taxon>
        <taxon>Bacillati</taxon>
        <taxon>Cyanobacteriota</taxon>
        <taxon>Cyanophyceae</taxon>
        <taxon>Oscillatoriophycideae</taxon>
        <taxon>Chroococcales</taxon>
        <taxon>Gomphosphaeriaceae</taxon>
        <taxon>Gomphosphaeria</taxon>
    </lineage>
</organism>
<dbReference type="Gene3D" id="3.40.50.410">
    <property type="entry name" value="von Willebrand factor, type A domain"/>
    <property type="match status" value="1"/>
</dbReference>
<dbReference type="PROSITE" id="PS50234">
    <property type="entry name" value="VWFA"/>
    <property type="match status" value="1"/>
</dbReference>
<evidence type="ECO:0000259" key="1">
    <source>
        <dbReference type="PROSITE" id="PS50234"/>
    </source>
</evidence>
<dbReference type="Pfam" id="PF00092">
    <property type="entry name" value="VWA"/>
    <property type="match status" value="1"/>
</dbReference>
<name>A0A941GTI2_9CHRO</name>
<protein>
    <submittedName>
        <fullName evidence="2">VWA domain-containing protein</fullName>
    </submittedName>
</protein>
<dbReference type="SUPFAM" id="SSF53300">
    <property type="entry name" value="vWA-like"/>
    <property type="match status" value="1"/>
</dbReference>
<feature type="domain" description="VWFA" evidence="1">
    <location>
        <begin position="18"/>
        <end position="197"/>
    </location>
</feature>
<dbReference type="PIRSF" id="PIRSF020634">
    <property type="entry name" value="TerY_vWA"/>
    <property type="match status" value="1"/>
</dbReference>
<evidence type="ECO:0000313" key="2">
    <source>
        <dbReference type="EMBL" id="MBR8829021.1"/>
    </source>
</evidence>
<dbReference type="AlphaFoldDB" id="A0A941GTI2"/>
<accession>A0A941GTI2</accession>